<dbReference type="NCBIfam" id="TIGR00560">
    <property type="entry name" value="pgsA"/>
    <property type="match status" value="1"/>
</dbReference>
<proteinExistence type="inferred from homology"/>
<comment type="caution">
    <text evidence="14">The sequence shown here is derived from an EMBL/GenBank/DDBJ whole genome shotgun (WGS) entry which is preliminary data.</text>
</comment>
<sequence>MTLPNWITFSRLLGIPFILYGLQNPTPQSRWICLIIFLIAAGTDWLDGYLARKLNQVSDLGKFLDPLVDKLLVLAPLLALIELGQIPAWGVFLILARELAIAGWRANKTTITGANIWGKLKTVSQIIAIALLIAPLSQVWQLPSLVVFWISVGFTLISGAIYLLPKQSNLAKEDSSD</sequence>
<keyword evidence="7" id="KW-0443">Lipid metabolism</keyword>
<feature type="transmembrane region" description="Helical" evidence="13">
    <location>
        <begin position="31"/>
        <end position="51"/>
    </location>
</feature>
<dbReference type="GO" id="GO:0046474">
    <property type="term" value="P:glycerophospholipid biosynthetic process"/>
    <property type="evidence" value="ECO:0007669"/>
    <property type="project" value="TreeGrafter"/>
</dbReference>
<protein>
    <recommendedName>
        <fullName evidence="11">CDP-diacylglycerol--glycerol-3-phosphate 3-phosphatidyltransferase</fullName>
        <ecNumber evidence="11">2.7.8.5</ecNumber>
    </recommendedName>
</protein>
<evidence type="ECO:0000256" key="8">
    <source>
        <dbReference type="ARBA" id="ARBA00023136"/>
    </source>
</evidence>
<comment type="subcellular location">
    <subcellularLocation>
        <location evidence="1">Membrane</location>
        <topology evidence="1">Multi-pass membrane protein</topology>
    </subcellularLocation>
</comment>
<evidence type="ECO:0000256" key="12">
    <source>
        <dbReference type="RuleBase" id="RU003750"/>
    </source>
</evidence>
<dbReference type="GO" id="GO:0016020">
    <property type="term" value="C:membrane"/>
    <property type="evidence" value="ECO:0007669"/>
    <property type="project" value="UniProtKB-SubCell"/>
</dbReference>
<keyword evidence="5 13" id="KW-0812">Transmembrane</keyword>
<dbReference type="GO" id="GO:0008444">
    <property type="term" value="F:CDP-diacylglycerol-glycerol-3-phosphate 3-phosphatidyltransferase activity"/>
    <property type="evidence" value="ECO:0007669"/>
    <property type="project" value="UniProtKB-UniRule"/>
</dbReference>
<dbReference type="RefSeq" id="WP_027838824.1">
    <property type="nucleotide sequence ID" value="NZ_LMTZ01000140.1"/>
</dbReference>
<evidence type="ECO:0000256" key="2">
    <source>
        <dbReference type="ARBA" id="ARBA00010441"/>
    </source>
</evidence>
<dbReference type="AlphaFoldDB" id="A0A0V7ZFQ8"/>
<reference evidence="14 15" key="1">
    <citation type="journal article" date="2015" name="Genome Announc.">
        <title>Draft Genome of the Euendolithic (true boring) Cyanobacterium Mastigocoleus testarum strain BC008.</title>
        <authorList>
            <person name="Guida B.S."/>
            <person name="Garcia-Pichel F."/>
        </authorList>
    </citation>
    <scope>NUCLEOTIDE SEQUENCE [LARGE SCALE GENOMIC DNA]</scope>
    <source>
        <strain evidence="14 15">BC008</strain>
    </source>
</reference>
<gene>
    <name evidence="14" type="ORF">BC008_39195</name>
</gene>
<name>A0A0V7ZFQ8_9CYAN</name>
<evidence type="ECO:0000256" key="9">
    <source>
        <dbReference type="ARBA" id="ARBA00023209"/>
    </source>
</evidence>
<dbReference type="Gene3D" id="1.20.120.1760">
    <property type="match status" value="1"/>
</dbReference>
<evidence type="ECO:0000256" key="13">
    <source>
        <dbReference type="SAM" id="Phobius"/>
    </source>
</evidence>
<evidence type="ECO:0000256" key="3">
    <source>
        <dbReference type="ARBA" id="ARBA00022516"/>
    </source>
</evidence>
<evidence type="ECO:0000256" key="7">
    <source>
        <dbReference type="ARBA" id="ARBA00023098"/>
    </source>
</evidence>
<comment type="similarity">
    <text evidence="2 12">Belongs to the CDP-alcohol phosphatidyltransferase class-I family.</text>
</comment>
<evidence type="ECO:0000256" key="10">
    <source>
        <dbReference type="ARBA" id="ARBA00023264"/>
    </source>
</evidence>
<dbReference type="Proteomes" id="UP000053372">
    <property type="component" value="Unassembled WGS sequence"/>
</dbReference>
<keyword evidence="6 13" id="KW-1133">Transmembrane helix</keyword>
<keyword evidence="4 12" id="KW-0808">Transferase</keyword>
<organism evidence="14 15">
    <name type="scientific">Mastigocoleus testarum BC008</name>
    <dbReference type="NCBI Taxonomy" id="371196"/>
    <lineage>
        <taxon>Bacteria</taxon>
        <taxon>Bacillati</taxon>
        <taxon>Cyanobacteriota</taxon>
        <taxon>Cyanophyceae</taxon>
        <taxon>Nostocales</taxon>
        <taxon>Hapalosiphonaceae</taxon>
        <taxon>Mastigocoleus</taxon>
    </lineage>
</organism>
<dbReference type="Pfam" id="PF01066">
    <property type="entry name" value="CDP-OH_P_transf"/>
    <property type="match status" value="1"/>
</dbReference>
<dbReference type="PANTHER" id="PTHR14269">
    <property type="entry name" value="CDP-DIACYLGLYCEROL--GLYCEROL-3-PHOSPHATE 3-PHOSPHATIDYLTRANSFERASE-RELATED"/>
    <property type="match status" value="1"/>
</dbReference>
<dbReference type="OrthoDB" id="9796672at2"/>
<dbReference type="EC" id="2.7.8.5" evidence="11"/>
<accession>A0A0V7ZFQ8</accession>
<evidence type="ECO:0000256" key="6">
    <source>
        <dbReference type="ARBA" id="ARBA00022989"/>
    </source>
</evidence>
<evidence type="ECO:0000256" key="5">
    <source>
        <dbReference type="ARBA" id="ARBA00022692"/>
    </source>
</evidence>
<dbReference type="EMBL" id="LMTZ01000140">
    <property type="protein sequence ID" value="KST63311.1"/>
    <property type="molecule type" value="Genomic_DNA"/>
</dbReference>
<dbReference type="InterPro" id="IPR004570">
    <property type="entry name" value="Phosphatidylglycerol_P_synth"/>
</dbReference>
<feature type="transmembrane region" description="Helical" evidence="13">
    <location>
        <begin position="71"/>
        <end position="95"/>
    </location>
</feature>
<feature type="transmembrane region" description="Helical" evidence="13">
    <location>
        <begin position="116"/>
        <end position="136"/>
    </location>
</feature>
<evidence type="ECO:0000313" key="15">
    <source>
        <dbReference type="Proteomes" id="UP000053372"/>
    </source>
</evidence>
<evidence type="ECO:0000313" key="14">
    <source>
        <dbReference type="EMBL" id="KST63311.1"/>
    </source>
</evidence>
<dbReference type="InterPro" id="IPR000462">
    <property type="entry name" value="CDP-OH_P_trans"/>
</dbReference>
<dbReference type="InterPro" id="IPR048254">
    <property type="entry name" value="CDP_ALCOHOL_P_TRANSF_CS"/>
</dbReference>
<keyword evidence="3" id="KW-0444">Lipid biosynthesis</keyword>
<keyword evidence="8 13" id="KW-0472">Membrane</keyword>
<feature type="transmembrane region" description="Helical" evidence="13">
    <location>
        <begin position="142"/>
        <end position="164"/>
    </location>
</feature>
<evidence type="ECO:0000256" key="1">
    <source>
        <dbReference type="ARBA" id="ARBA00004141"/>
    </source>
</evidence>
<keyword evidence="9" id="KW-0594">Phospholipid biosynthesis</keyword>
<keyword evidence="10" id="KW-1208">Phospholipid metabolism</keyword>
<feature type="transmembrane region" description="Helical" evidence="13">
    <location>
        <begin position="6"/>
        <end position="22"/>
    </location>
</feature>
<evidence type="ECO:0000256" key="11">
    <source>
        <dbReference type="NCBIfam" id="TIGR00560"/>
    </source>
</evidence>
<dbReference type="PANTHER" id="PTHR14269:SF62">
    <property type="entry name" value="CDP-DIACYLGLYCEROL--GLYCEROL-3-PHOSPHATE 3-PHOSPHATIDYLTRANSFERASE 1, CHLOROPLASTIC"/>
    <property type="match status" value="1"/>
</dbReference>
<dbReference type="InterPro" id="IPR050324">
    <property type="entry name" value="CDP-alcohol_PTase-I"/>
</dbReference>
<dbReference type="PIRSF" id="PIRSF000847">
    <property type="entry name" value="Phos_ph_gly_syn"/>
    <property type="match status" value="1"/>
</dbReference>
<dbReference type="PROSITE" id="PS00379">
    <property type="entry name" value="CDP_ALCOHOL_P_TRANSF"/>
    <property type="match status" value="1"/>
</dbReference>
<evidence type="ECO:0000256" key="4">
    <source>
        <dbReference type="ARBA" id="ARBA00022679"/>
    </source>
</evidence>
<keyword evidence="15" id="KW-1185">Reference proteome</keyword>
<dbReference type="InterPro" id="IPR043130">
    <property type="entry name" value="CDP-OH_PTrfase_TM_dom"/>
</dbReference>